<evidence type="ECO:0000313" key="2">
    <source>
        <dbReference type="Proteomes" id="UP000008909"/>
    </source>
</evidence>
<sequence>NSWREVTRKDSSSCRTFEQLFNPADFLYCPILWISVFGTVALGRHPVFDYCDQTGLFVQCSAQLRELSSFYVEFTSRKPEKVNNKRYSQAAPRPQQRRLYGTDGESLRTKLVAIIRSSSEPGSSVFQEHLFMSRLRNSLNVFEQCSLSVNEANEASITATQYRSSFCISDHVTLEIGARRPKWLEREFTDRKKFLGAICGVYTHLTLVRSVRLSWYQYNSLSKPKRDGTGFKFRSFMGLSAVYILENVEIGPRVSDQPQQSLCCLVNLATCSFEVQVGRKYTFHGAYNEDSKQSSSIVCTRSYPKQVCMEEPRRILRNETVLLRDYSGVRRHPQRRGVVVPLRELPIFRHSVKHTPLPSRMRDKTYSKPHYRTH</sequence>
<reference key="2">
    <citation type="submission" date="2011-10" db="EMBL/GenBank/DDBJ databases">
        <title>The genome and transcriptome sequence of Clonorchis sinensis provide insights into the carcinogenic liver fluke.</title>
        <authorList>
            <person name="Wang X."/>
            <person name="Huang Y."/>
            <person name="Chen W."/>
            <person name="Liu H."/>
            <person name="Guo L."/>
            <person name="Chen Y."/>
            <person name="Luo F."/>
            <person name="Zhou W."/>
            <person name="Sun J."/>
            <person name="Mao Q."/>
            <person name="Liang P."/>
            <person name="Zhou C."/>
            <person name="Tian Y."/>
            <person name="Men J."/>
            <person name="Lv X."/>
            <person name="Huang L."/>
            <person name="Zhou J."/>
            <person name="Hu Y."/>
            <person name="Li R."/>
            <person name="Zhang F."/>
            <person name="Lei H."/>
            <person name="Li X."/>
            <person name="Hu X."/>
            <person name="Liang C."/>
            <person name="Xu J."/>
            <person name="Wu Z."/>
            <person name="Yu X."/>
        </authorList>
    </citation>
    <scope>NUCLEOTIDE SEQUENCE</scope>
    <source>
        <strain>Henan</strain>
    </source>
</reference>
<feature type="non-terminal residue" evidence="1">
    <location>
        <position position="1"/>
    </location>
</feature>
<accession>G7YB67</accession>
<protein>
    <submittedName>
        <fullName evidence="1">Uncharacterized protein</fullName>
    </submittedName>
</protein>
<name>G7YB67_CLOSI</name>
<reference evidence="1" key="1">
    <citation type="journal article" date="2011" name="Genome Biol.">
        <title>The draft genome of the carcinogenic human liver fluke Clonorchis sinensis.</title>
        <authorList>
            <person name="Wang X."/>
            <person name="Chen W."/>
            <person name="Huang Y."/>
            <person name="Sun J."/>
            <person name="Men J."/>
            <person name="Liu H."/>
            <person name="Luo F."/>
            <person name="Guo L."/>
            <person name="Lv X."/>
            <person name="Deng C."/>
            <person name="Zhou C."/>
            <person name="Fan Y."/>
            <person name="Li X."/>
            <person name="Huang L."/>
            <person name="Hu Y."/>
            <person name="Liang C."/>
            <person name="Hu X."/>
            <person name="Xu J."/>
            <person name="Yu X."/>
        </authorList>
    </citation>
    <scope>NUCLEOTIDE SEQUENCE [LARGE SCALE GENOMIC DNA]</scope>
    <source>
        <strain evidence="1">Henan</strain>
    </source>
</reference>
<proteinExistence type="predicted"/>
<dbReference type="AlphaFoldDB" id="G7YB67"/>
<evidence type="ECO:0000313" key="1">
    <source>
        <dbReference type="EMBL" id="GAA50201.1"/>
    </source>
</evidence>
<keyword evidence="2" id="KW-1185">Reference proteome</keyword>
<organism evidence="1 2">
    <name type="scientific">Clonorchis sinensis</name>
    <name type="common">Chinese liver fluke</name>
    <dbReference type="NCBI Taxonomy" id="79923"/>
    <lineage>
        <taxon>Eukaryota</taxon>
        <taxon>Metazoa</taxon>
        <taxon>Spiralia</taxon>
        <taxon>Lophotrochozoa</taxon>
        <taxon>Platyhelminthes</taxon>
        <taxon>Trematoda</taxon>
        <taxon>Digenea</taxon>
        <taxon>Opisthorchiida</taxon>
        <taxon>Opisthorchiata</taxon>
        <taxon>Opisthorchiidae</taxon>
        <taxon>Clonorchis</taxon>
    </lineage>
</organism>
<dbReference type="EMBL" id="DF143021">
    <property type="protein sequence ID" value="GAA50201.1"/>
    <property type="molecule type" value="Genomic_DNA"/>
</dbReference>
<dbReference type="Proteomes" id="UP000008909">
    <property type="component" value="Unassembled WGS sequence"/>
</dbReference>
<gene>
    <name evidence="1" type="ORF">CLF_104225</name>
</gene>